<dbReference type="Pfam" id="PF11750">
    <property type="entry name" value="DUF3307"/>
    <property type="match status" value="1"/>
</dbReference>
<keyword evidence="1" id="KW-0812">Transmembrane</keyword>
<keyword evidence="1" id="KW-0472">Membrane</keyword>
<evidence type="ECO:0008006" key="4">
    <source>
        <dbReference type="Google" id="ProtNLM"/>
    </source>
</evidence>
<proteinExistence type="predicted"/>
<keyword evidence="1" id="KW-1133">Transmembrane helix</keyword>
<feature type="transmembrane region" description="Helical" evidence="1">
    <location>
        <begin position="124"/>
        <end position="147"/>
    </location>
</feature>
<organism evidence="2 3">
    <name type="scientific">Tropicimonas isoalkanivorans</name>
    <dbReference type="NCBI Taxonomy" id="441112"/>
    <lineage>
        <taxon>Bacteria</taxon>
        <taxon>Pseudomonadati</taxon>
        <taxon>Pseudomonadota</taxon>
        <taxon>Alphaproteobacteria</taxon>
        <taxon>Rhodobacterales</taxon>
        <taxon>Roseobacteraceae</taxon>
        <taxon>Tropicimonas</taxon>
    </lineage>
</organism>
<dbReference type="RefSeq" id="WP_177208258.1">
    <property type="nucleotide sequence ID" value="NZ_FOLG01000002.1"/>
</dbReference>
<feature type="transmembrane region" description="Helical" evidence="1">
    <location>
        <begin position="87"/>
        <end position="104"/>
    </location>
</feature>
<dbReference type="STRING" id="441112.SAMN04488094_102334"/>
<evidence type="ECO:0000313" key="2">
    <source>
        <dbReference type="EMBL" id="SFC04204.1"/>
    </source>
</evidence>
<feature type="transmembrane region" description="Helical" evidence="1">
    <location>
        <begin position="39"/>
        <end position="66"/>
    </location>
</feature>
<dbReference type="InterPro" id="IPR021737">
    <property type="entry name" value="Phage_phiKZ_Orf197"/>
</dbReference>
<sequence length="245" mass="26165">MTETLSALLLAHALADFVFQTGWMVTNKSRPHVLLLHGAIVFALGLLAVGQFWAPVIGVLALLHIATDALKLRFGDDGLRAYLLDQAAHTVAILAVALIAPTLFQDGWWPGLLPDPYDPWLPTAMAWVAGMILAVRAGGFAVAKLLAPYATFWNRYAVFSGSLPNAGRMIGELERGLTYVLITAGQPTGVAFLIAAKSVLRFNATKDDRKIAEYVIIGTLASVGWALLVAFAAHALIGRLIVAAP</sequence>
<feature type="transmembrane region" description="Helical" evidence="1">
    <location>
        <begin position="216"/>
        <end position="242"/>
    </location>
</feature>
<evidence type="ECO:0000313" key="3">
    <source>
        <dbReference type="Proteomes" id="UP000198728"/>
    </source>
</evidence>
<protein>
    <recommendedName>
        <fullName evidence="4">DUF3307 domain-containing protein</fullName>
    </recommendedName>
</protein>
<feature type="transmembrane region" description="Helical" evidence="1">
    <location>
        <begin position="177"/>
        <end position="196"/>
    </location>
</feature>
<reference evidence="2 3" key="1">
    <citation type="submission" date="2016-10" db="EMBL/GenBank/DDBJ databases">
        <authorList>
            <person name="de Groot N.N."/>
        </authorList>
    </citation>
    <scope>NUCLEOTIDE SEQUENCE [LARGE SCALE GENOMIC DNA]</scope>
    <source>
        <strain evidence="2 3">DSM 19548</strain>
    </source>
</reference>
<name>A0A1I1FXY4_9RHOB</name>
<gene>
    <name evidence="2" type="ORF">SAMN04488094_102334</name>
</gene>
<accession>A0A1I1FXY4</accession>
<dbReference type="AlphaFoldDB" id="A0A1I1FXY4"/>
<dbReference type="Proteomes" id="UP000198728">
    <property type="component" value="Unassembled WGS sequence"/>
</dbReference>
<dbReference type="EMBL" id="FOLG01000002">
    <property type="protein sequence ID" value="SFC04204.1"/>
    <property type="molecule type" value="Genomic_DNA"/>
</dbReference>
<keyword evidence="3" id="KW-1185">Reference proteome</keyword>
<evidence type="ECO:0000256" key="1">
    <source>
        <dbReference type="SAM" id="Phobius"/>
    </source>
</evidence>